<gene>
    <name evidence="2" type="ORF">VDAG_03533</name>
</gene>
<sequence length="202" mass="22764">MNDSNRIQPSNARGIDPEVVLPSLVQKFPFTPQLAHASPYGRPTTRHVQGGTSHEFVHKTSSEGLVTNSSHPSALNAPIEQRGHDDSALEDEPHTTKPKRKNDNGSVPRASRERRAARVGELEERLRHVKEVHEKDEAGRQKRLHNLKLELQAYKSKCEVLENLLQRERQDRVDVERNIGNARERERSVGCSSSPSGCARKH</sequence>
<organism evidence="2 3">
    <name type="scientific">Verticillium dahliae (strain VdLs.17 / ATCC MYA-4575 / FGSC 10137)</name>
    <name type="common">Verticillium wilt</name>
    <dbReference type="NCBI Taxonomy" id="498257"/>
    <lineage>
        <taxon>Eukaryota</taxon>
        <taxon>Fungi</taxon>
        <taxon>Dikarya</taxon>
        <taxon>Ascomycota</taxon>
        <taxon>Pezizomycotina</taxon>
        <taxon>Sordariomycetes</taxon>
        <taxon>Hypocreomycetidae</taxon>
        <taxon>Glomerellales</taxon>
        <taxon>Plectosphaerellaceae</taxon>
        <taxon>Verticillium</taxon>
    </lineage>
</organism>
<dbReference type="GeneID" id="20704996"/>
<feature type="region of interest" description="Disordered" evidence="1">
    <location>
        <begin position="177"/>
        <end position="202"/>
    </location>
</feature>
<reference evidence="2 3" key="1">
    <citation type="submission" date="2008-03" db="EMBL/GenBank/DDBJ databases">
        <title>The Genome Sequence of Verticillium dahliae VdLs.17.</title>
        <authorList>
            <consortium name="The Broad Institute Genome Sequencing Platform"/>
            <person name="Ma L.-J.J."/>
            <person name="Klosterman S.J."/>
            <person name="Subbarao K."/>
            <person name="Dobinson K."/>
            <person name="Veronese P."/>
            <person name="Kang S."/>
            <person name="Gold S.E."/>
            <person name="Young S."/>
            <person name="Jaffe D."/>
            <person name="Gnerre S."/>
            <person name="Berlin A."/>
            <person name="Heiman D."/>
            <person name="Hepburn T."/>
            <person name="Sykes S."/>
            <person name="Alvarado L."/>
            <person name="Kodira C.D."/>
            <person name="Lander E."/>
            <person name="Galagan J."/>
            <person name="Nusbaum C."/>
            <person name="Birren B."/>
        </authorList>
    </citation>
    <scope>NUCLEOTIDE SEQUENCE [LARGE SCALE GENOMIC DNA]</scope>
    <source>
        <strain evidence="3">VdLs.17 / ATCC MYA-4575 / FGSC 10137</strain>
    </source>
</reference>
<dbReference type="InParanoid" id="G2WZU1"/>
<dbReference type="KEGG" id="vda:VDAG_03533"/>
<accession>G2WZU1</accession>
<feature type="compositionally biased region" description="Basic and acidic residues" evidence="1">
    <location>
        <begin position="110"/>
        <end position="121"/>
    </location>
</feature>
<dbReference type="OrthoDB" id="10317376at2759"/>
<dbReference type="RefSeq" id="XP_009655693.1">
    <property type="nucleotide sequence ID" value="XM_009657398.1"/>
</dbReference>
<dbReference type="OMA" id="TSHEFVH"/>
<dbReference type="AlphaFoldDB" id="G2WZU1"/>
<feature type="compositionally biased region" description="Basic and acidic residues" evidence="1">
    <location>
        <begin position="81"/>
        <end position="95"/>
    </location>
</feature>
<evidence type="ECO:0008006" key="4">
    <source>
        <dbReference type="Google" id="ProtNLM"/>
    </source>
</evidence>
<protein>
    <recommendedName>
        <fullName evidence="4">BZIP domain-containing protein</fullName>
    </recommendedName>
</protein>
<feature type="compositionally biased region" description="Basic and acidic residues" evidence="1">
    <location>
        <begin position="177"/>
        <end position="188"/>
    </location>
</feature>
<evidence type="ECO:0000313" key="3">
    <source>
        <dbReference type="Proteomes" id="UP000001611"/>
    </source>
</evidence>
<dbReference type="HOGENOM" id="CLU_1355576_0_0_1"/>
<evidence type="ECO:0000313" key="2">
    <source>
        <dbReference type="EMBL" id="EGY22093.1"/>
    </source>
</evidence>
<dbReference type="STRING" id="498257.G2WZU1"/>
<keyword evidence="3" id="KW-1185">Reference proteome</keyword>
<feature type="region of interest" description="Disordered" evidence="1">
    <location>
        <begin position="33"/>
        <end position="121"/>
    </location>
</feature>
<feature type="compositionally biased region" description="Polar residues" evidence="1">
    <location>
        <begin position="62"/>
        <end position="73"/>
    </location>
</feature>
<dbReference type="Proteomes" id="UP000001611">
    <property type="component" value="Chromosome 6"/>
</dbReference>
<proteinExistence type="predicted"/>
<name>G2WZU1_VERDV</name>
<evidence type="ECO:0000256" key="1">
    <source>
        <dbReference type="SAM" id="MobiDB-lite"/>
    </source>
</evidence>
<dbReference type="eggNOG" id="ENOG502R6IV">
    <property type="taxonomic scope" value="Eukaryota"/>
</dbReference>
<dbReference type="EMBL" id="DS572699">
    <property type="protein sequence ID" value="EGY22093.1"/>
    <property type="molecule type" value="Genomic_DNA"/>
</dbReference>